<gene>
    <name evidence="1" type="ORF">HA50_19295</name>
</gene>
<protein>
    <submittedName>
        <fullName evidence="1">Uncharacterized protein</fullName>
    </submittedName>
</protein>
<evidence type="ECO:0000313" key="1">
    <source>
        <dbReference type="EMBL" id="ORM95376.1"/>
    </source>
</evidence>
<accession>A0A1X1EZA2</accession>
<reference evidence="1 2" key="1">
    <citation type="journal article" date="2017" name="Antonie Van Leeuwenhoek">
        <title>Phylogenomic resolution of the bacterial genus Pantoea and its relationship with Erwinia and Tatumella.</title>
        <authorList>
            <person name="Palmer M."/>
            <person name="Steenkamp E.T."/>
            <person name="Coetzee M.P."/>
            <person name="Chan W.Y."/>
            <person name="van Zyl E."/>
            <person name="De Maayer P."/>
            <person name="Coutinho T.A."/>
            <person name="Blom J."/>
            <person name="Smits T.H."/>
            <person name="Duffy B."/>
            <person name="Venter S.N."/>
        </authorList>
    </citation>
    <scope>NUCLEOTIDE SEQUENCE [LARGE SCALE GENOMIC DNA]</scope>
    <source>
        <strain evidence="1 2">LMG 2657</strain>
    </source>
</reference>
<dbReference type="AlphaFoldDB" id="A0A1X1EZA2"/>
<dbReference type="RefSeq" id="WP_084877609.1">
    <property type="nucleotide sequence ID" value="NZ_JAGGMY010000001.1"/>
</dbReference>
<organism evidence="1 2">
    <name type="scientific">Pantoea cypripedii</name>
    <name type="common">Pectobacterium cypripedii</name>
    <name type="synonym">Erwinia cypripedii</name>
    <dbReference type="NCBI Taxonomy" id="55209"/>
    <lineage>
        <taxon>Bacteria</taxon>
        <taxon>Pseudomonadati</taxon>
        <taxon>Pseudomonadota</taxon>
        <taxon>Gammaproteobacteria</taxon>
        <taxon>Enterobacterales</taxon>
        <taxon>Erwiniaceae</taxon>
        <taxon>Pantoea</taxon>
    </lineage>
</organism>
<evidence type="ECO:0000313" key="2">
    <source>
        <dbReference type="Proteomes" id="UP000193749"/>
    </source>
</evidence>
<sequence length="116" mass="13521">MLKLKFLLPLLIVISALVWWLTPHYSDEDKAYYIAMFCTLTHDGRGNTPQDMQQIIEGSNSDYALQKIHFQRGLGEHLQKVWQGLSPEQQQQAHQDRNTCRRLMSEKLLPGQELQN</sequence>
<dbReference type="EMBL" id="MLJI01000001">
    <property type="protein sequence ID" value="ORM95376.1"/>
    <property type="molecule type" value="Genomic_DNA"/>
</dbReference>
<proteinExistence type="predicted"/>
<comment type="caution">
    <text evidence="1">The sequence shown here is derived from an EMBL/GenBank/DDBJ whole genome shotgun (WGS) entry which is preliminary data.</text>
</comment>
<keyword evidence="2" id="KW-1185">Reference proteome</keyword>
<dbReference type="OrthoDB" id="9114396at2"/>
<name>A0A1X1EZA2_PANCY</name>
<dbReference type="STRING" id="55209.HA50_19295"/>
<dbReference type="Proteomes" id="UP000193749">
    <property type="component" value="Unassembled WGS sequence"/>
</dbReference>